<dbReference type="Pfam" id="PF02548">
    <property type="entry name" value="Pantoate_transf"/>
    <property type="match status" value="1"/>
</dbReference>
<feature type="binding site" evidence="8 10">
    <location>
        <position position="88"/>
    </location>
    <ligand>
        <name>3-methyl-2-oxobutanoate</name>
        <dbReference type="ChEBI" id="CHEBI:11851"/>
    </ligand>
</feature>
<dbReference type="FunFam" id="3.20.20.60:FF:000003">
    <property type="entry name" value="3-methyl-2-oxobutanoate hydroxymethyltransferase"/>
    <property type="match status" value="1"/>
</dbReference>
<dbReference type="NCBIfam" id="TIGR00222">
    <property type="entry name" value="panB"/>
    <property type="match status" value="1"/>
</dbReference>
<dbReference type="PANTHER" id="PTHR20881">
    <property type="entry name" value="3-METHYL-2-OXOBUTANOATE HYDROXYMETHYLTRANSFERASE"/>
    <property type="match status" value="1"/>
</dbReference>
<comment type="pathway">
    <text evidence="1 8">Cofactor biosynthesis; (R)-pantothenate biosynthesis; (R)-pantoate from 3-methyl-2-oxobutanoate: step 1/2.</text>
</comment>
<dbReference type="Proteomes" id="UP000737113">
    <property type="component" value="Unassembled WGS sequence"/>
</dbReference>
<feature type="active site" description="Proton acceptor" evidence="8 9">
    <location>
        <position position="187"/>
    </location>
</feature>
<dbReference type="GO" id="GO:0000287">
    <property type="term" value="F:magnesium ion binding"/>
    <property type="evidence" value="ECO:0007669"/>
    <property type="project" value="TreeGrafter"/>
</dbReference>
<dbReference type="AlphaFoldDB" id="A0A972JJX6"/>
<evidence type="ECO:0000256" key="2">
    <source>
        <dbReference type="ARBA" id="ARBA00008676"/>
    </source>
</evidence>
<comment type="caution">
    <text evidence="12">The sequence shown here is derived from an EMBL/GenBank/DDBJ whole genome shotgun (WGS) entry which is preliminary data.</text>
</comment>
<dbReference type="EMBL" id="JAAXYH010000006">
    <property type="protein sequence ID" value="NMH65615.1"/>
    <property type="molecule type" value="Genomic_DNA"/>
</dbReference>
<evidence type="ECO:0000256" key="3">
    <source>
        <dbReference type="ARBA" id="ARBA00011424"/>
    </source>
</evidence>
<dbReference type="PANTHER" id="PTHR20881:SF0">
    <property type="entry name" value="3-METHYL-2-OXOBUTANOATE HYDROXYMETHYLTRANSFERASE"/>
    <property type="match status" value="1"/>
</dbReference>
<keyword evidence="8 11" id="KW-0460">Magnesium</keyword>
<comment type="cofactor">
    <cofactor evidence="8 11">
        <name>Mg(2+)</name>
        <dbReference type="ChEBI" id="CHEBI:18420"/>
    </cofactor>
    <text evidence="8 11">Binds 1 Mg(2+) ion per subunit.</text>
</comment>
<dbReference type="RefSeq" id="WP_169564322.1">
    <property type="nucleotide sequence ID" value="NZ_JAAXYH010000006.1"/>
</dbReference>
<dbReference type="InterPro" id="IPR015813">
    <property type="entry name" value="Pyrv/PenolPyrv_kinase-like_dom"/>
</dbReference>
<feature type="binding site" evidence="8 11">
    <location>
        <position position="120"/>
    </location>
    <ligand>
        <name>Mg(2+)</name>
        <dbReference type="ChEBI" id="CHEBI:18420"/>
    </ligand>
</feature>
<proteinExistence type="inferred from homology"/>
<feature type="binding site" evidence="8 10">
    <location>
        <begin position="49"/>
        <end position="50"/>
    </location>
    <ligand>
        <name>3-methyl-2-oxobutanoate</name>
        <dbReference type="ChEBI" id="CHEBI:11851"/>
    </ligand>
</feature>
<dbReference type="InterPro" id="IPR003700">
    <property type="entry name" value="Pantoate_hydroxy_MeTrfase"/>
</dbReference>
<accession>A0A972JJX6</accession>
<dbReference type="EC" id="2.1.2.11" evidence="8"/>
<reference evidence="12" key="1">
    <citation type="submission" date="2020-04" db="EMBL/GenBank/DDBJ databases">
        <title>Description of Shewanella salipaludis sp. nov., isolated from a salt marsh.</title>
        <authorList>
            <person name="Park S."/>
            <person name="Yoon J.-H."/>
        </authorList>
    </citation>
    <scope>NUCLEOTIDE SEQUENCE</scope>
    <source>
        <strain evidence="12">SHSM-M6</strain>
    </source>
</reference>
<name>A0A972JJX6_9GAMM</name>
<dbReference type="GO" id="GO:0005737">
    <property type="term" value="C:cytoplasm"/>
    <property type="evidence" value="ECO:0007669"/>
    <property type="project" value="UniProtKB-SubCell"/>
</dbReference>
<dbReference type="NCBIfam" id="NF001452">
    <property type="entry name" value="PRK00311.1"/>
    <property type="match status" value="1"/>
</dbReference>
<evidence type="ECO:0000256" key="8">
    <source>
        <dbReference type="HAMAP-Rule" id="MF_00156"/>
    </source>
</evidence>
<feature type="binding site" evidence="8 11">
    <location>
        <position position="88"/>
    </location>
    <ligand>
        <name>Mg(2+)</name>
        <dbReference type="ChEBI" id="CHEBI:18420"/>
    </ligand>
</feature>
<sequence length="277" mass="29376">MSQHVSNDRVTPLVLQKMKGNTKIVSLTAYTSSMASLVDPHVELIIVGDSVGMVAYGQASTLGVSLETMINHGAAVVRGANRACVIIDMPFGSYQESPQQAFRNASRVLSRTGAQGVKLEGGAEMLATTQFLVERGIPVMAHIGLTPQHVNRLGGFKAQARTAESTAQLRDVAVAFAQHGAFALLVEAISEPAAARITAAVNIPVIGIGASPACDGQVLVTEDILGLFSDYSPRFVKRYAELSPLISTACAQFAMEVRQGSFPTSAHCFTMLEQPME</sequence>
<dbReference type="Gene3D" id="3.20.20.60">
    <property type="entry name" value="Phosphoenolpyruvate-binding domains"/>
    <property type="match status" value="1"/>
</dbReference>
<comment type="subunit">
    <text evidence="3 8">Homodecamer; pentamer of dimers.</text>
</comment>
<comment type="subcellular location">
    <subcellularLocation>
        <location evidence="8">Cytoplasm</location>
    </subcellularLocation>
</comment>
<keyword evidence="8" id="KW-0963">Cytoplasm</keyword>
<comment type="function">
    <text evidence="7 8">Catalyzes the reversible reaction in which hydroxymethyl group from 5,10-methylenetetrahydrofolate is transferred onto alpha-ketoisovalerate to form ketopantoate.</text>
</comment>
<dbReference type="CDD" id="cd06557">
    <property type="entry name" value="KPHMT-like"/>
    <property type="match status" value="1"/>
</dbReference>
<protein>
    <recommendedName>
        <fullName evidence="8">3-methyl-2-oxobutanoate hydroxymethyltransferase</fullName>
        <ecNumber evidence="8">2.1.2.11</ecNumber>
    </recommendedName>
    <alternativeName>
        <fullName evidence="8">Ketopantoate hydroxymethyltransferase</fullName>
        <shortName evidence="8">KPHMT</shortName>
    </alternativeName>
</protein>
<evidence type="ECO:0000256" key="10">
    <source>
        <dbReference type="PIRSR" id="PIRSR000388-2"/>
    </source>
</evidence>
<evidence type="ECO:0000256" key="7">
    <source>
        <dbReference type="ARBA" id="ARBA00056497"/>
    </source>
</evidence>
<evidence type="ECO:0000256" key="1">
    <source>
        <dbReference type="ARBA" id="ARBA00005033"/>
    </source>
</evidence>
<keyword evidence="6 8" id="KW-0479">Metal-binding</keyword>
<keyword evidence="13" id="KW-1185">Reference proteome</keyword>
<gene>
    <name evidence="8 12" type="primary">panB</name>
    <name evidence="12" type="ORF">HC757_10565</name>
</gene>
<dbReference type="InterPro" id="IPR040442">
    <property type="entry name" value="Pyrv_kinase-like_dom_sf"/>
</dbReference>
<feature type="binding site" evidence="8 10">
    <location>
        <position position="118"/>
    </location>
    <ligand>
        <name>3-methyl-2-oxobutanoate</name>
        <dbReference type="ChEBI" id="CHEBI:11851"/>
    </ligand>
</feature>
<keyword evidence="4 8" id="KW-0566">Pantothenate biosynthesis</keyword>
<dbReference type="SUPFAM" id="SSF51621">
    <property type="entry name" value="Phosphoenolpyruvate/pyruvate domain"/>
    <property type="match status" value="1"/>
</dbReference>
<evidence type="ECO:0000256" key="4">
    <source>
        <dbReference type="ARBA" id="ARBA00022655"/>
    </source>
</evidence>
<dbReference type="HAMAP" id="MF_00156">
    <property type="entry name" value="PanB"/>
    <property type="match status" value="1"/>
</dbReference>
<evidence type="ECO:0000256" key="5">
    <source>
        <dbReference type="ARBA" id="ARBA00022679"/>
    </source>
</evidence>
<dbReference type="GO" id="GO:0015940">
    <property type="term" value="P:pantothenate biosynthetic process"/>
    <property type="evidence" value="ECO:0007669"/>
    <property type="project" value="UniProtKB-UniRule"/>
</dbReference>
<comment type="similarity">
    <text evidence="2 8">Belongs to the PanB family.</text>
</comment>
<feature type="binding site" evidence="8 11">
    <location>
        <position position="49"/>
    </location>
    <ligand>
        <name>Mg(2+)</name>
        <dbReference type="ChEBI" id="CHEBI:18420"/>
    </ligand>
</feature>
<evidence type="ECO:0000256" key="11">
    <source>
        <dbReference type="PIRSR" id="PIRSR000388-3"/>
    </source>
</evidence>
<organism evidence="12 13">
    <name type="scientific">Shewanella salipaludis</name>
    <dbReference type="NCBI Taxonomy" id="2723052"/>
    <lineage>
        <taxon>Bacteria</taxon>
        <taxon>Pseudomonadati</taxon>
        <taxon>Pseudomonadota</taxon>
        <taxon>Gammaproteobacteria</taxon>
        <taxon>Alteromonadales</taxon>
        <taxon>Shewanellaceae</taxon>
        <taxon>Shewanella</taxon>
    </lineage>
</organism>
<keyword evidence="5 8" id="KW-0808">Transferase</keyword>
<evidence type="ECO:0000313" key="12">
    <source>
        <dbReference type="EMBL" id="NMH65615.1"/>
    </source>
</evidence>
<dbReference type="GO" id="GO:0003864">
    <property type="term" value="F:3-methyl-2-oxobutanoate hydroxymethyltransferase activity"/>
    <property type="evidence" value="ECO:0007669"/>
    <property type="project" value="UniProtKB-UniRule"/>
</dbReference>
<evidence type="ECO:0000256" key="6">
    <source>
        <dbReference type="ARBA" id="ARBA00022723"/>
    </source>
</evidence>
<evidence type="ECO:0000313" key="13">
    <source>
        <dbReference type="Proteomes" id="UP000737113"/>
    </source>
</evidence>
<evidence type="ECO:0000256" key="9">
    <source>
        <dbReference type="PIRSR" id="PIRSR000388-1"/>
    </source>
</evidence>
<comment type="catalytic activity">
    <reaction evidence="8">
        <text>(6R)-5,10-methylene-5,6,7,8-tetrahydrofolate + 3-methyl-2-oxobutanoate + H2O = 2-dehydropantoate + (6S)-5,6,7,8-tetrahydrofolate</text>
        <dbReference type="Rhea" id="RHEA:11824"/>
        <dbReference type="ChEBI" id="CHEBI:11561"/>
        <dbReference type="ChEBI" id="CHEBI:11851"/>
        <dbReference type="ChEBI" id="CHEBI:15377"/>
        <dbReference type="ChEBI" id="CHEBI:15636"/>
        <dbReference type="ChEBI" id="CHEBI:57453"/>
        <dbReference type="EC" id="2.1.2.11"/>
    </reaction>
</comment>
<dbReference type="PIRSF" id="PIRSF000388">
    <property type="entry name" value="Pantoate_hydroxy_MeTrfase"/>
    <property type="match status" value="1"/>
</dbReference>